<dbReference type="InterPro" id="IPR003346">
    <property type="entry name" value="Transposase_20"/>
</dbReference>
<dbReference type="GO" id="GO:0004803">
    <property type="term" value="F:transposase activity"/>
    <property type="evidence" value="ECO:0007669"/>
    <property type="project" value="InterPro"/>
</dbReference>
<evidence type="ECO:0000313" key="6">
    <source>
        <dbReference type="Proteomes" id="UP000000753"/>
    </source>
</evidence>
<keyword evidence="1" id="KW-0175">Coiled coil</keyword>
<name>B8CM18_SHEPW</name>
<organism evidence="4 6">
    <name type="scientific">Shewanella piezotolerans (strain WP3 / JCM 13877)</name>
    <dbReference type="NCBI Taxonomy" id="225849"/>
    <lineage>
        <taxon>Bacteria</taxon>
        <taxon>Pseudomonadati</taxon>
        <taxon>Pseudomonadota</taxon>
        <taxon>Gammaproteobacteria</taxon>
        <taxon>Alteromonadales</taxon>
        <taxon>Shewanellaceae</taxon>
        <taxon>Shewanella</taxon>
    </lineage>
</organism>
<dbReference type="OrthoDB" id="5289737at2"/>
<evidence type="ECO:0000259" key="2">
    <source>
        <dbReference type="Pfam" id="PF01548"/>
    </source>
</evidence>
<proteinExistence type="predicted"/>
<feature type="coiled-coil region" evidence="1">
    <location>
        <begin position="187"/>
        <end position="214"/>
    </location>
</feature>
<dbReference type="PANTHER" id="PTHR33055">
    <property type="entry name" value="TRANSPOSASE FOR INSERTION SEQUENCE ELEMENT IS1111A"/>
    <property type="match status" value="1"/>
</dbReference>
<dbReference type="EMBL" id="CP000472">
    <property type="protein sequence ID" value="ACJ28942.1"/>
    <property type="molecule type" value="Genomic_DNA"/>
</dbReference>
<dbReference type="GO" id="GO:0006313">
    <property type="term" value="P:DNA transposition"/>
    <property type="evidence" value="ECO:0007669"/>
    <property type="project" value="InterPro"/>
</dbReference>
<sequence>MSTIKVIGIDLGKSSFHLVAHDYSGRELFRKHLSRAKLIEFLSQTPATVIAMESCGGSHWLARKCQSLGHEVKLIPPQYVKPYVKTNKNDYIDADAIAEASTRPSMRFVGVKTESSQVISVIQRIRSSYVKERTACMSRIGAILLEFGMSFPKGHAKMKVLFQWLADKKEPIPPMLMQELIEHHEYYSQLNKRIAGQDKKLKQLVEQSEEAQQLKSIPGIGDLTASQCLADISDANNFKNGRQLAAWIGLVPHQYSTGGKTTLLGISKRGNKALRTLFIHGARSILSRPEVAVAVFGEWILELRARKPFNVAVVALANKLVRIAWSVLSTKQAFEVRV</sequence>
<reference evidence="4 6" key="1">
    <citation type="journal article" date="2008" name="PLoS ONE">
        <title>Environmental adaptation: genomic analysis of the piezotolerant and psychrotolerant deep-sea iron reducing bacterium Shewanella piezotolerans WP3.</title>
        <authorList>
            <person name="Wang F."/>
            <person name="Wang J."/>
            <person name="Jian H."/>
            <person name="Zhang B."/>
            <person name="Li S."/>
            <person name="Wang F."/>
            <person name="Zeng X."/>
            <person name="Gao L."/>
            <person name="Bartlett D.H."/>
            <person name="Yu J."/>
            <person name="Hu S."/>
            <person name="Xiao X."/>
        </authorList>
    </citation>
    <scope>NUCLEOTIDE SEQUENCE [LARGE SCALE GENOMIC DNA]</scope>
    <source>
        <strain evidence="4">WP3</strain>
        <strain evidence="6">WP3 / JCM 13877</strain>
    </source>
</reference>
<dbReference type="AlphaFoldDB" id="B8CM18"/>
<feature type="domain" description="Transposase IS110-like N-terminal" evidence="2">
    <location>
        <begin position="7"/>
        <end position="146"/>
    </location>
</feature>
<dbReference type="NCBIfam" id="NF033542">
    <property type="entry name" value="transpos_IS110"/>
    <property type="match status" value="1"/>
</dbReference>
<evidence type="ECO:0000256" key="1">
    <source>
        <dbReference type="SAM" id="Coils"/>
    </source>
</evidence>
<keyword evidence="6" id="KW-1185">Reference proteome</keyword>
<dbReference type="KEGG" id="swp:swp_3563"/>
<dbReference type="Pfam" id="PF02371">
    <property type="entry name" value="Transposase_20"/>
    <property type="match status" value="1"/>
</dbReference>
<feature type="domain" description="Transposase IS116/IS110/IS902 C-terminal" evidence="3">
    <location>
        <begin position="212"/>
        <end position="287"/>
    </location>
</feature>
<evidence type="ECO:0000259" key="3">
    <source>
        <dbReference type="Pfam" id="PF02371"/>
    </source>
</evidence>
<dbReference type="Pfam" id="PF01548">
    <property type="entry name" value="DEDD_Tnp_IS110"/>
    <property type="match status" value="1"/>
</dbReference>
<dbReference type="HOGENOM" id="CLU_036902_3_1_6"/>
<dbReference type="KEGG" id="swp:swp_2192"/>
<evidence type="ECO:0000313" key="4">
    <source>
        <dbReference type="EMBL" id="ACJ28942.1"/>
    </source>
</evidence>
<dbReference type="GO" id="GO:0003677">
    <property type="term" value="F:DNA binding"/>
    <property type="evidence" value="ECO:0007669"/>
    <property type="project" value="InterPro"/>
</dbReference>
<dbReference type="eggNOG" id="COG3547">
    <property type="taxonomic scope" value="Bacteria"/>
</dbReference>
<dbReference type="STRING" id="225849.swp_2192"/>
<accession>B8CM18</accession>
<dbReference type="EMBL" id="CP000472">
    <property type="protein sequence ID" value="ACJ30255.1"/>
    <property type="molecule type" value="Genomic_DNA"/>
</dbReference>
<dbReference type="InterPro" id="IPR047650">
    <property type="entry name" value="Transpos_IS110"/>
</dbReference>
<dbReference type="PANTHER" id="PTHR33055:SF3">
    <property type="entry name" value="PUTATIVE TRANSPOSASE FOR IS117-RELATED"/>
    <property type="match status" value="1"/>
</dbReference>
<protein>
    <submittedName>
        <fullName evidence="4">ISSwp6, transposase</fullName>
    </submittedName>
</protein>
<evidence type="ECO:0000313" key="5">
    <source>
        <dbReference type="EMBL" id="ACJ30255.1"/>
    </source>
</evidence>
<dbReference type="RefSeq" id="WP_020912304.1">
    <property type="nucleotide sequence ID" value="NC_011566.1"/>
</dbReference>
<dbReference type="Proteomes" id="UP000000753">
    <property type="component" value="Chromosome"/>
</dbReference>
<gene>
    <name evidence="4" type="ordered locus">swp_2192</name>
    <name evidence="5" type="ordered locus">swp_3563</name>
</gene>
<dbReference type="InterPro" id="IPR002525">
    <property type="entry name" value="Transp_IS110-like_N"/>
</dbReference>